<comment type="caution">
    <text evidence="6">The sequence shown here is derived from an EMBL/GenBank/DDBJ whole genome shotgun (WGS) entry which is preliminary data.</text>
</comment>
<dbReference type="Gene3D" id="1.10.10.10">
    <property type="entry name" value="Winged helix-like DNA-binding domain superfamily/Winged helix DNA-binding domain"/>
    <property type="match status" value="1"/>
</dbReference>
<dbReference type="AlphaFoldDB" id="A0A0F0LTP6"/>
<dbReference type="InterPro" id="IPR036388">
    <property type="entry name" value="WH-like_DNA-bd_sf"/>
</dbReference>
<proteinExistence type="predicted"/>
<dbReference type="SUPFAM" id="SSF46785">
    <property type="entry name" value="Winged helix' DNA-binding domain"/>
    <property type="match status" value="1"/>
</dbReference>
<dbReference type="EMBL" id="JYIX01000019">
    <property type="protein sequence ID" value="KJL36493.1"/>
    <property type="molecule type" value="Genomic_DNA"/>
</dbReference>
<reference evidence="6 7" key="1">
    <citation type="submission" date="2015-02" db="EMBL/GenBank/DDBJ databases">
        <title>Draft genome sequences of ten Microbacterium spp. with emphasis on heavy metal contaminated environments.</title>
        <authorList>
            <person name="Corretto E."/>
        </authorList>
    </citation>
    <scope>NUCLEOTIDE SEQUENCE [LARGE SCALE GENOMIC DNA]</scope>
    <source>
        <strain evidence="6 7">ARN176</strain>
    </source>
</reference>
<dbReference type="GO" id="GO:0003677">
    <property type="term" value="F:DNA binding"/>
    <property type="evidence" value="ECO:0007669"/>
    <property type="project" value="UniProtKB-KW"/>
</dbReference>
<feature type="compositionally biased region" description="Low complexity" evidence="4">
    <location>
        <begin position="225"/>
        <end position="234"/>
    </location>
</feature>
<feature type="region of interest" description="Disordered" evidence="4">
    <location>
        <begin position="220"/>
        <end position="258"/>
    </location>
</feature>
<dbReference type="Gene3D" id="1.20.120.530">
    <property type="entry name" value="GntR ligand-binding domain-like"/>
    <property type="match status" value="1"/>
</dbReference>
<keyword evidence="2" id="KW-0238">DNA-binding</keyword>
<dbReference type="Pfam" id="PF07729">
    <property type="entry name" value="FCD"/>
    <property type="match status" value="1"/>
</dbReference>
<dbReference type="Pfam" id="PF00392">
    <property type="entry name" value="GntR"/>
    <property type="match status" value="1"/>
</dbReference>
<dbReference type="SMART" id="SM00895">
    <property type="entry name" value="FCD"/>
    <property type="match status" value="1"/>
</dbReference>
<sequence>MTIVAEGMRAGEFAYRALLEEIQSGSLAAGTVLAEVEQAERLGVSRTPLREALRRLTADGLVEQLSPRITVVAAIDADDIRALFALRRALEETTARAAASADGRAEFTELAARFADAAEALGDEEGRAQYYALIARFDEALDAAVGNDYLTAALRTVRTHLVRVRRMARDKPARLAASAGEHRLIAEAIGSGDGDLAAHATHVHLHNALASILDSLNTEDHRVSSRAGSAGARSTTPGEPAGSAGARSTTPSGKKARA</sequence>
<organism evidence="6 7">
    <name type="scientific">Microbacterium azadirachtae</name>
    <dbReference type="NCBI Taxonomy" id="582680"/>
    <lineage>
        <taxon>Bacteria</taxon>
        <taxon>Bacillati</taxon>
        <taxon>Actinomycetota</taxon>
        <taxon>Actinomycetes</taxon>
        <taxon>Micrococcales</taxon>
        <taxon>Microbacteriaceae</taxon>
        <taxon>Microbacterium</taxon>
    </lineage>
</organism>
<keyword evidence="3" id="KW-0804">Transcription</keyword>
<dbReference type="SUPFAM" id="SSF48008">
    <property type="entry name" value="GntR ligand-binding domain-like"/>
    <property type="match status" value="1"/>
</dbReference>
<evidence type="ECO:0000313" key="7">
    <source>
        <dbReference type="Proteomes" id="UP000033740"/>
    </source>
</evidence>
<accession>A0A0F0LTP6</accession>
<keyword evidence="1" id="KW-0805">Transcription regulation</keyword>
<dbReference type="InterPro" id="IPR011711">
    <property type="entry name" value="GntR_C"/>
</dbReference>
<feature type="domain" description="HTH gntR-type" evidence="5">
    <location>
        <begin position="8"/>
        <end position="75"/>
    </location>
</feature>
<dbReference type="GO" id="GO:0003700">
    <property type="term" value="F:DNA-binding transcription factor activity"/>
    <property type="evidence" value="ECO:0007669"/>
    <property type="project" value="InterPro"/>
</dbReference>
<evidence type="ECO:0000256" key="1">
    <source>
        <dbReference type="ARBA" id="ARBA00023015"/>
    </source>
</evidence>
<evidence type="ECO:0000256" key="4">
    <source>
        <dbReference type="SAM" id="MobiDB-lite"/>
    </source>
</evidence>
<name>A0A0F0LTP6_9MICO</name>
<gene>
    <name evidence="6" type="primary">ydfH_1</name>
    <name evidence="6" type="ORF">RS86_00284</name>
</gene>
<keyword evidence="7" id="KW-1185">Reference proteome</keyword>
<dbReference type="STRING" id="582680.RS86_00284"/>
<dbReference type="InterPro" id="IPR008920">
    <property type="entry name" value="TF_FadR/GntR_C"/>
</dbReference>
<dbReference type="InterPro" id="IPR000524">
    <property type="entry name" value="Tscrpt_reg_HTH_GntR"/>
</dbReference>
<evidence type="ECO:0000313" key="6">
    <source>
        <dbReference type="EMBL" id="KJL36493.1"/>
    </source>
</evidence>
<evidence type="ECO:0000256" key="2">
    <source>
        <dbReference type="ARBA" id="ARBA00023125"/>
    </source>
</evidence>
<protein>
    <submittedName>
        <fullName evidence="6">Putative HTH-type transcriptional regulator YdfH</fullName>
    </submittedName>
</protein>
<dbReference type="InterPro" id="IPR036390">
    <property type="entry name" value="WH_DNA-bd_sf"/>
</dbReference>
<dbReference type="PROSITE" id="PS50949">
    <property type="entry name" value="HTH_GNTR"/>
    <property type="match status" value="1"/>
</dbReference>
<dbReference type="SMART" id="SM00345">
    <property type="entry name" value="HTH_GNTR"/>
    <property type="match status" value="1"/>
</dbReference>
<evidence type="ECO:0000256" key="3">
    <source>
        <dbReference type="ARBA" id="ARBA00023163"/>
    </source>
</evidence>
<evidence type="ECO:0000259" key="5">
    <source>
        <dbReference type="PROSITE" id="PS50949"/>
    </source>
</evidence>
<dbReference type="Proteomes" id="UP000033740">
    <property type="component" value="Unassembled WGS sequence"/>
</dbReference>
<dbReference type="PATRIC" id="fig|582680.6.peg.292"/>
<dbReference type="PANTHER" id="PTHR43537:SF49">
    <property type="entry name" value="TRANSCRIPTIONAL REGULATORY PROTEIN"/>
    <property type="match status" value="1"/>
</dbReference>
<dbReference type="PRINTS" id="PR00035">
    <property type="entry name" value="HTHGNTR"/>
</dbReference>
<dbReference type="PANTHER" id="PTHR43537">
    <property type="entry name" value="TRANSCRIPTIONAL REGULATOR, GNTR FAMILY"/>
    <property type="match status" value="1"/>
</dbReference>